<dbReference type="InterPro" id="IPR003439">
    <property type="entry name" value="ABC_transporter-like_ATP-bd"/>
</dbReference>
<dbReference type="SMART" id="SM00382">
    <property type="entry name" value="AAA"/>
    <property type="match status" value="1"/>
</dbReference>
<dbReference type="GO" id="GO:0022857">
    <property type="term" value="F:transmembrane transporter activity"/>
    <property type="evidence" value="ECO:0007669"/>
    <property type="project" value="TreeGrafter"/>
</dbReference>
<dbReference type="PANTHER" id="PTHR24220">
    <property type="entry name" value="IMPORT ATP-BINDING PROTEIN"/>
    <property type="match status" value="1"/>
</dbReference>
<feature type="domain" description="ABC transporter" evidence="3">
    <location>
        <begin position="3"/>
        <end position="230"/>
    </location>
</feature>
<evidence type="ECO:0000256" key="2">
    <source>
        <dbReference type="ARBA" id="ARBA00022840"/>
    </source>
</evidence>
<reference evidence="4 5" key="1">
    <citation type="submission" date="2019-08" db="EMBL/GenBank/DDBJ databases">
        <title>In-depth cultivation of the pig gut microbiome towards novel bacterial diversity and tailored functional studies.</title>
        <authorList>
            <person name="Wylensek D."/>
            <person name="Hitch T.C.A."/>
            <person name="Clavel T."/>
        </authorList>
    </citation>
    <scope>NUCLEOTIDE SEQUENCE [LARGE SCALE GENOMIC DNA]</scope>
    <source>
        <strain evidence="4 5">Oil+RF-744-WCA-WT-11</strain>
    </source>
</reference>
<sequence length="230" mass="25161">MKIQISHIRKSYRHKEVLKDITFSAFSGTSIGILGENGCGKSTLLGILAGALKADEGEFLLEEPSLSETGDLLHRPALRSHVVGYVPQTTPLLEELSVKDNLRLWYPGGSDTLSQELKSGVLRDLQVHDFLNRQVLKLSGGMKKRVSIGCAVANHPQILILDEPGAALDLVCKQVILDYLQGFCRQGGIVIMASHEIQEIVSCSRTFILKDGTLKPYTFDGDIGKLVHAL</sequence>
<dbReference type="InterPro" id="IPR015854">
    <property type="entry name" value="ABC_transpr_LolD-like"/>
</dbReference>
<dbReference type="Proteomes" id="UP000481852">
    <property type="component" value="Unassembled WGS sequence"/>
</dbReference>
<dbReference type="Pfam" id="PF00005">
    <property type="entry name" value="ABC_tran"/>
    <property type="match status" value="1"/>
</dbReference>
<evidence type="ECO:0000313" key="5">
    <source>
        <dbReference type="Proteomes" id="UP000481852"/>
    </source>
</evidence>
<dbReference type="InterPro" id="IPR003593">
    <property type="entry name" value="AAA+_ATPase"/>
</dbReference>
<dbReference type="RefSeq" id="WP_154526676.1">
    <property type="nucleotide sequence ID" value="NZ_VULZ01000013.1"/>
</dbReference>
<dbReference type="PROSITE" id="PS00211">
    <property type="entry name" value="ABC_TRANSPORTER_1"/>
    <property type="match status" value="1"/>
</dbReference>
<dbReference type="InterPro" id="IPR017871">
    <property type="entry name" value="ABC_transporter-like_CS"/>
</dbReference>
<dbReference type="EMBL" id="VULZ01000013">
    <property type="protein sequence ID" value="MSS15632.1"/>
    <property type="molecule type" value="Genomic_DNA"/>
</dbReference>
<dbReference type="AlphaFoldDB" id="A0A6L5XAS5"/>
<dbReference type="CDD" id="cd03230">
    <property type="entry name" value="ABC_DR_subfamily_A"/>
    <property type="match status" value="1"/>
</dbReference>
<dbReference type="InterPro" id="IPR027417">
    <property type="entry name" value="P-loop_NTPase"/>
</dbReference>
<dbReference type="GO" id="GO:0016887">
    <property type="term" value="F:ATP hydrolysis activity"/>
    <property type="evidence" value="ECO:0007669"/>
    <property type="project" value="InterPro"/>
</dbReference>
<evidence type="ECO:0000256" key="1">
    <source>
        <dbReference type="ARBA" id="ARBA00022741"/>
    </source>
</evidence>
<name>A0A6L5XAS5_9FIRM</name>
<keyword evidence="1" id="KW-0547">Nucleotide-binding</keyword>
<dbReference type="SUPFAM" id="SSF52540">
    <property type="entry name" value="P-loop containing nucleoside triphosphate hydrolases"/>
    <property type="match status" value="1"/>
</dbReference>
<protein>
    <submittedName>
        <fullName evidence="4">ABC transporter ATP-binding protein</fullName>
    </submittedName>
</protein>
<evidence type="ECO:0000313" key="4">
    <source>
        <dbReference type="EMBL" id="MSS15632.1"/>
    </source>
</evidence>
<organism evidence="4 5">
    <name type="scientific">Porcincola intestinalis</name>
    <dbReference type="NCBI Taxonomy" id="2606632"/>
    <lineage>
        <taxon>Bacteria</taxon>
        <taxon>Bacillati</taxon>
        <taxon>Bacillota</taxon>
        <taxon>Clostridia</taxon>
        <taxon>Lachnospirales</taxon>
        <taxon>Lachnospiraceae</taxon>
        <taxon>Porcincola</taxon>
    </lineage>
</organism>
<comment type="caution">
    <text evidence="4">The sequence shown here is derived from an EMBL/GenBank/DDBJ whole genome shotgun (WGS) entry which is preliminary data.</text>
</comment>
<dbReference type="Gene3D" id="3.40.50.300">
    <property type="entry name" value="P-loop containing nucleotide triphosphate hydrolases"/>
    <property type="match status" value="1"/>
</dbReference>
<gene>
    <name evidence="4" type="ORF">FYJ35_11405</name>
</gene>
<proteinExistence type="predicted"/>
<accession>A0A6L5XAS5</accession>
<keyword evidence="5" id="KW-1185">Reference proteome</keyword>
<keyword evidence="2 4" id="KW-0067">ATP-binding</keyword>
<dbReference type="PROSITE" id="PS50893">
    <property type="entry name" value="ABC_TRANSPORTER_2"/>
    <property type="match status" value="1"/>
</dbReference>
<dbReference type="GO" id="GO:0005886">
    <property type="term" value="C:plasma membrane"/>
    <property type="evidence" value="ECO:0007669"/>
    <property type="project" value="TreeGrafter"/>
</dbReference>
<dbReference type="GO" id="GO:0005524">
    <property type="term" value="F:ATP binding"/>
    <property type="evidence" value="ECO:0007669"/>
    <property type="project" value="UniProtKB-KW"/>
</dbReference>
<evidence type="ECO:0000259" key="3">
    <source>
        <dbReference type="PROSITE" id="PS50893"/>
    </source>
</evidence>